<reference evidence="2 4" key="2">
    <citation type="submission" date="2018-06" db="EMBL/GenBank/DDBJ databases">
        <authorList>
            <consortium name="Pathogen Informatics"/>
            <person name="Doyle S."/>
        </authorList>
    </citation>
    <scope>NUCLEOTIDE SEQUENCE [LARGE SCALE GENOMIC DNA]</scope>
    <source>
        <strain evidence="2 4">NCTC11991</strain>
    </source>
</reference>
<dbReference type="Proteomes" id="UP000054820">
    <property type="component" value="Unassembled WGS sequence"/>
</dbReference>
<reference evidence="1 3" key="1">
    <citation type="submission" date="2015-11" db="EMBL/GenBank/DDBJ databases">
        <title>Genomic analysis of 38 Legionella species identifies large and diverse effector repertoires.</title>
        <authorList>
            <person name="Burstein D."/>
            <person name="Amaro F."/>
            <person name="Zusman T."/>
            <person name="Lifshitz Z."/>
            <person name="Cohen O."/>
            <person name="Gilbert J.A."/>
            <person name="Pupko T."/>
            <person name="Shuman H.A."/>
            <person name="Segal G."/>
        </authorList>
    </citation>
    <scope>NUCLEOTIDE SEQUENCE [LARGE SCALE GENOMIC DNA]</scope>
    <source>
        <strain evidence="1 3">SC-18-C9</strain>
    </source>
</reference>
<dbReference type="EMBL" id="UGOY01000001">
    <property type="protein sequence ID" value="STY23981.1"/>
    <property type="molecule type" value="Genomic_DNA"/>
</dbReference>
<name>A0A378LIR2_9GAMM</name>
<evidence type="ECO:0000313" key="2">
    <source>
        <dbReference type="EMBL" id="STY23981.1"/>
    </source>
</evidence>
<sequence length="267" mass="30629">MGDPFDPFSELKEAVEPVFLHVQPRSNGKYTYSEIQELKDAIENYQPNKKATFIELANKLSAALPLFEGWQINFQPIKNAIDSLAAKHQMPPFDFAHPKVSPRFQFGDSQKEIELIPWLDTLLDKTFTLEEPSLHSQLIAGTSESGFTQKLNSHLDKDPEFLSRLIMESKEHFFDIAESKLIFHLTDEDIAKAIIKYLPVLAQENPSVPLKQLMDGLNEKLYRRPIPMLLRSDKAKAILESSELFQTYQETRQEHPSFAENVSSKPR</sequence>
<organism evidence="2 4">
    <name type="scientific">Legionella steigerwaltii</name>
    <dbReference type="NCBI Taxonomy" id="460"/>
    <lineage>
        <taxon>Bacteria</taxon>
        <taxon>Pseudomonadati</taxon>
        <taxon>Pseudomonadota</taxon>
        <taxon>Gammaproteobacteria</taxon>
        <taxon>Legionellales</taxon>
        <taxon>Legionellaceae</taxon>
        <taxon>Legionella</taxon>
    </lineage>
</organism>
<dbReference type="AlphaFoldDB" id="A0A378LIR2"/>
<dbReference type="OrthoDB" id="5651381at2"/>
<keyword evidence="3" id="KW-1185">Reference proteome</keyword>
<accession>A0A378LIR2</accession>
<protein>
    <submittedName>
        <fullName evidence="2">Uncharacterized protein</fullName>
    </submittedName>
</protein>
<proteinExistence type="predicted"/>
<dbReference type="EMBL" id="LNYZ01000042">
    <property type="protein sequence ID" value="KTD70248.1"/>
    <property type="molecule type" value="Genomic_DNA"/>
</dbReference>
<evidence type="ECO:0000313" key="3">
    <source>
        <dbReference type="Proteomes" id="UP000054820"/>
    </source>
</evidence>
<dbReference type="RefSeq" id="WP_058478688.1">
    <property type="nucleotide sequence ID" value="NZ_CAAAIO010000009.1"/>
</dbReference>
<gene>
    <name evidence="1" type="ORF">Lstg_3250</name>
    <name evidence="2" type="ORF">NCTC11991_02595</name>
</gene>
<evidence type="ECO:0000313" key="1">
    <source>
        <dbReference type="EMBL" id="KTD70248.1"/>
    </source>
</evidence>
<dbReference type="Proteomes" id="UP000255110">
    <property type="component" value="Unassembled WGS sequence"/>
</dbReference>
<evidence type="ECO:0000313" key="4">
    <source>
        <dbReference type="Proteomes" id="UP000255110"/>
    </source>
</evidence>
<dbReference type="STRING" id="460.Lstg_3250"/>